<dbReference type="Gene3D" id="1.25.40.10">
    <property type="entry name" value="Tetratricopeptide repeat domain"/>
    <property type="match status" value="4"/>
</dbReference>
<dbReference type="InterPro" id="IPR019734">
    <property type="entry name" value="TPR_rpt"/>
</dbReference>
<protein>
    <submittedName>
        <fullName evidence="2">Uncharacterized protein</fullName>
    </submittedName>
</protein>
<reference evidence="2 3" key="1">
    <citation type="submission" date="2016-11" db="EMBL/GenBank/DDBJ databases">
        <title>Trade-off between light-utilization and light-protection in marine flavobacteria.</title>
        <authorList>
            <person name="Kumagai Y."/>
        </authorList>
    </citation>
    <scope>NUCLEOTIDE SEQUENCE [LARGE SCALE GENOMIC DNA]</scope>
    <source>
        <strain evidence="2 3">NBRC 107125</strain>
    </source>
</reference>
<gene>
    <name evidence="2" type="ORF">BST96_08195</name>
</gene>
<dbReference type="PANTHER" id="PTHR12558">
    <property type="entry name" value="CELL DIVISION CYCLE 16,23,27"/>
    <property type="match status" value="1"/>
</dbReference>
<dbReference type="AlphaFoldDB" id="A0A1X9NAM3"/>
<dbReference type="RefSeq" id="WP_085758234.1">
    <property type="nucleotide sequence ID" value="NZ_CP019343.1"/>
</dbReference>
<dbReference type="Proteomes" id="UP000193450">
    <property type="component" value="Chromosome"/>
</dbReference>
<evidence type="ECO:0000313" key="2">
    <source>
        <dbReference type="EMBL" id="ARN74104.1"/>
    </source>
</evidence>
<evidence type="ECO:0000256" key="1">
    <source>
        <dbReference type="PROSITE-ProRule" id="PRU00339"/>
    </source>
</evidence>
<dbReference type="SMART" id="SM00028">
    <property type="entry name" value="TPR"/>
    <property type="match status" value="16"/>
</dbReference>
<dbReference type="Pfam" id="PF14559">
    <property type="entry name" value="TPR_19"/>
    <property type="match status" value="3"/>
</dbReference>
<dbReference type="OrthoDB" id="7637125at2"/>
<dbReference type="PROSITE" id="PS51257">
    <property type="entry name" value="PROKAR_LIPOPROTEIN"/>
    <property type="match status" value="1"/>
</dbReference>
<dbReference type="KEGG" id="osg:BST96_08195"/>
<name>A0A1X9NAM3_9GAMM</name>
<dbReference type="InterPro" id="IPR011990">
    <property type="entry name" value="TPR-like_helical_dom_sf"/>
</dbReference>
<dbReference type="PANTHER" id="PTHR12558:SF13">
    <property type="entry name" value="CELL DIVISION CYCLE PROTEIN 27 HOMOLOG"/>
    <property type="match status" value="1"/>
</dbReference>
<keyword evidence="1" id="KW-0802">TPR repeat</keyword>
<dbReference type="EMBL" id="CP019343">
    <property type="protein sequence ID" value="ARN74104.1"/>
    <property type="molecule type" value="Genomic_DNA"/>
</dbReference>
<evidence type="ECO:0000313" key="3">
    <source>
        <dbReference type="Proteomes" id="UP000193450"/>
    </source>
</evidence>
<dbReference type="PROSITE" id="PS50005">
    <property type="entry name" value="TPR"/>
    <property type="match status" value="1"/>
</dbReference>
<dbReference type="STRING" id="716816.BST96_08195"/>
<keyword evidence="3" id="KW-1185">Reference proteome</keyword>
<sequence>MARNNIKKIAGVSILSGMLLLTACGGGEERQEKYLSKAQEYFDQDNMDKAKIEVKNVMQINPKNPDAKYLMGLIDEKNKNFRGAFRQFSGAVELDATHIKSLNKVASYYLMSQDLVNAQESVDKVIALDANNADALASQAAIFSRSEENEKAIEKAQLALSIEPGHIRATTVLTAIYAQENPDLALDVISKGIESQSKNESLKYLKIRLLASQQKTEEVVALFQELIAEYPDNLMYVFQLVNYQIEGLTTGDNLANEENEETEAVEKRKDAAEKTLRDAIATNPDKDDVKLWLVEFLAKNRGKEIGIDQLALFVEEYPESFKLRDQLAQSYLNSDEVDKASALYQFVIDTYPEDTIALEARNRLVSIALSQNDREKANALLAEIFEIEPENIGALITRARLKLSENDIDGAIPDLRVVLKNAPESIQALQLIARAHEFNNSPDLALDNYQRLLAVQPKNMNALIGSSRLLIAKDQIKEALPILESAREIDPANPEMVRLLTDLYTREQRWDDALSTAAKLTENDKTMGMGYYLQGRVYLRQKSFEPAVDALKKSIETEPKGVETLSSLVGAYIALEQLDKAIAFVDAHVEKYPEQLHALELQANLYIRNGDITAATDKLNTVLEMDSSRNSAYMALARIYASQGKTDDIERLFIDGLQKNTDNSPLRLMLAEYYQTQKRFKDAIDVYDAILKDNPDAVMVKNNIASLLMDHFNTPENRTRIIDLASDLAATDNPAFLDTAGWAQYQQGNYPQAVSLLDAAIENGGKGPVYHYHLGMAYFKSDMKAQAKEQLEFALADDTVEFTGKEEAQSTLSQL</sequence>
<dbReference type="SUPFAM" id="SSF48452">
    <property type="entry name" value="TPR-like"/>
    <property type="match status" value="4"/>
</dbReference>
<organism evidence="2 3">
    <name type="scientific">Oceanicoccus sagamiensis</name>
    <dbReference type="NCBI Taxonomy" id="716816"/>
    <lineage>
        <taxon>Bacteria</taxon>
        <taxon>Pseudomonadati</taxon>
        <taxon>Pseudomonadota</taxon>
        <taxon>Gammaproteobacteria</taxon>
        <taxon>Cellvibrionales</taxon>
        <taxon>Spongiibacteraceae</taxon>
        <taxon>Oceanicoccus</taxon>
    </lineage>
</organism>
<dbReference type="Pfam" id="PF13432">
    <property type="entry name" value="TPR_16"/>
    <property type="match status" value="1"/>
</dbReference>
<proteinExistence type="predicted"/>
<feature type="repeat" description="TPR" evidence="1">
    <location>
        <begin position="528"/>
        <end position="561"/>
    </location>
</feature>
<accession>A0A1X9NAM3</accession>